<dbReference type="EMBL" id="OMOD01000185">
    <property type="protein sequence ID" value="SPF48565.1"/>
    <property type="molecule type" value="Genomic_DNA"/>
</dbReference>
<gene>
    <name evidence="1" type="ORF">SBA1_870004</name>
</gene>
<dbReference type="Pfam" id="PF03683">
    <property type="entry name" value="UPF0175"/>
    <property type="match status" value="1"/>
</dbReference>
<dbReference type="AlphaFoldDB" id="A0A2U3L9E3"/>
<reference evidence="2" key="1">
    <citation type="submission" date="2018-02" db="EMBL/GenBank/DDBJ databases">
        <authorList>
            <person name="Hausmann B."/>
        </authorList>
    </citation>
    <scope>NUCLEOTIDE SEQUENCE [LARGE SCALE GENOMIC DNA]</scope>
    <source>
        <strain evidence="2">Peat soil MAG SbA1</strain>
    </source>
</reference>
<sequence>MTKTMSIRMDRENFEFLDELTKEQRTDFSKAVRDMVTRGRVLLAVERYKKGDASLGRAAELAGVPVGQMMTILTEFEVESRIEDEDYLQGLAALRKTW</sequence>
<name>A0A2U3L9E3_9BACT</name>
<evidence type="ECO:0000313" key="1">
    <source>
        <dbReference type="EMBL" id="SPF48565.1"/>
    </source>
</evidence>
<protein>
    <submittedName>
        <fullName evidence="1">Uncharacterized protein</fullName>
    </submittedName>
</protein>
<organism evidence="1 2">
    <name type="scientific">Candidatus Sulfotelmatobacter kueseliae</name>
    <dbReference type="NCBI Taxonomy" id="2042962"/>
    <lineage>
        <taxon>Bacteria</taxon>
        <taxon>Pseudomonadati</taxon>
        <taxon>Acidobacteriota</taxon>
        <taxon>Terriglobia</taxon>
        <taxon>Terriglobales</taxon>
        <taxon>Candidatus Korobacteraceae</taxon>
        <taxon>Candidatus Sulfotelmatobacter</taxon>
    </lineage>
</organism>
<proteinExistence type="predicted"/>
<evidence type="ECO:0000313" key="2">
    <source>
        <dbReference type="Proteomes" id="UP000238701"/>
    </source>
</evidence>
<accession>A0A2U3L9E3</accession>
<dbReference type="OrthoDB" id="9865735at2"/>
<dbReference type="Proteomes" id="UP000238701">
    <property type="component" value="Unassembled WGS sequence"/>
</dbReference>
<dbReference type="InterPro" id="IPR005368">
    <property type="entry name" value="UPF0175"/>
</dbReference>